<name>A0A2W7P2G8_9BURK</name>
<keyword evidence="6" id="KW-1185">Reference proteome</keyword>
<keyword evidence="3" id="KW-0732">Signal</keyword>
<sequence length="1132" mass="116540">MSQPPRLAGIAAAVSATVSATVSAVVNALLAGPAHALVIQDNLNGASSSYDWVALNGACLTAGNGTGSIPGCATSSFTYYRDRNSKLVGGASGSVPDAAGYGALRLTNGDTAEGANGDNQTGAVVSRFTFGMQEGLQVTFSTVTYGGDNLRGTGADGISFYLADGSKSPTVGGLGGSLGYSCSNVNAAYDGVAGGYIGIGIDEFGNFSNKADNTDSGPAFQANRISVRGSGDTNWAGLRAAYPGYYPDSLSASKRAQAVQNTCARGYVQDWSSGKDGGDVRGRRLAYNYRMLGISDLPDKIANQQAVSRPTRAKGIPIVYSLKLTQNGLLSMSYSYNGGAATPVITDQDITQANGPVPASLRFGFAAGTGGGSNVHEITCFKAEPVGQSSSSAGTNVQQSARVEAGSQVYLAYYHPTNWWGELSAQNLLYDPATDSVSIATVANWNAHCTLTGGHCAATGTSVVAQAPDSRRILTWSGSTGIPLRWDANLPAAQKAKLTAGDAAPSGDRLDYLRGDRSKELTAAGAGLFRKRTGVLGDIIDSSPAWVGAPSSPYSGPWTDALYKRASPPEPAGSYDAFRQARAQRLNVVYVGANDGLLHGFRSGYYNAAGAFVGNDAGKPNDGREVLAYMPGAVLDTIQSSNAALAYSSPQYVHNLFVDATPGTGDLYYAGAWHTWLVGGLGPGANRGGPLASKAAAATGGALYALDVTDPERFDDTPAAASATVIGEWNNTLQCTGDSACGDNLGNTYGTPVIRRLHNGQWAVLFGNGLGSKSGSAGLFIMLVDPADGSRSFRYLGTGYGPQQDPAGASSRNGIAYVTPADLDGDHITDYVYAGDVFGNLWRFDLTSDNPDHWRAGSRPLMQTGGKPISTRVAVGSVPGTGTGAAAMPRVVVAFGTGRRLEQTQGSEAVFEPGGQGLYGVWDWDMAGWNAVAGAQARYASLASATRPLSAANLTQQSITAEGRAAGSTVTVRTVSANKVCWQGSSACASGNNKYGWQLPLPSATREQVIYNPVIAYGMVIVNTTIPPSSALSQALSCNAEVPSGFTIGVSMGSGGAAAQSFFSSTNSSSFPLLNNGIVSGIGLSGTGTPSVVTAKKRPYLVQQTVGGSGAITQINPGANGAGARLNWIRLR</sequence>
<evidence type="ECO:0000313" key="5">
    <source>
        <dbReference type="EMBL" id="PZX29506.1"/>
    </source>
</evidence>
<dbReference type="AlphaFoldDB" id="A0A2W7P2G8"/>
<dbReference type="InterPro" id="IPR008707">
    <property type="entry name" value="B-propeller_PilY1"/>
</dbReference>
<dbReference type="Proteomes" id="UP000249638">
    <property type="component" value="Unassembled WGS sequence"/>
</dbReference>
<proteinExistence type="predicted"/>
<feature type="signal peptide" evidence="3">
    <location>
        <begin position="1"/>
        <end position="24"/>
    </location>
</feature>
<protein>
    <submittedName>
        <fullName evidence="5">Type IV pilus assembly protein PilY1</fullName>
    </submittedName>
</protein>
<dbReference type="SUPFAM" id="SSF49899">
    <property type="entry name" value="Concanavalin A-like lectins/glucanases"/>
    <property type="match status" value="1"/>
</dbReference>
<keyword evidence="1" id="KW-0479">Metal-binding</keyword>
<dbReference type="InterPro" id="IPR013320">
    <property type="entry name" value="ConA-like_dom_sf"/>
</dbReference>
<dbReference type="GO" id="GO:0046872">
    <property type="term" value="F:metal ion binding"/>
    <property type="evidence" value="ECO:0007669"/>
    <property type="project" value="UniProtKB-KW"/>
</dbReference>
<feature type="domain" description="PilY1 beta-propeller" evidence="4">
    <location>
        <begin position="536"/>
        <end position="936"/>
    </location>
</feature>
<dbReference type="Pfam" id="PF05567">
    <property type="entry name" value="T4P_PilY1"/>
    <property type="match status" value="1"/>
</dbReference>
<evidence type="ECO:0000256" key="2">
    <source>
        <dbReference type="ARBA" id="ARBA00022837"/>
    </source>
</evidence>
<accession>A0A2W7P2G8</accession>
<reference evidence="5" key="1">
    <citation type="submission" date="2018-06" db="EMBL/GenBank/DDBJ databases">
        <title>Genomic Encyclopedia of Type Strains, Phase IV (KMG-V): Genome sequencing to study the core and pangenomes of soil and plant-associated prokaryotes.</title>
        <authorList>
            <person name="Whitman W."/>
        </authorList>
    </citation>
    <scope>NUCLEOTIDE SEQUENCE [LARGE SCALE GENOMIC DNA]</scope>
    <source>
        <strain evidence="5">MLR2-44</strain>
    </source>
</reference>
<evidence type="ECO:0000256" key="3">
    <source>
        <dbReference type="SAM" id="SignalP"/>
    </source>
</evidence>
<dbReference type="Gene3D" id="2.60.120.200">
    <property type="match status" value="1"/>
</dbReference>
<evidence type="ECO:0000256" key="1">
    <source>
        <dbReference type="ARBA" id="ARBA00022723"/>
    </source>
</evidence>
<evidence type="ECO:0000259" key="4">
    <source>
        <dbReference type="Pfam" id="PF05567"/>
    </source>
</evidence>
<keyword evidence="2" id="KW-0106">Calcium</keyword>
<dbReference type="EMBL" id="QKZN01000004">
    <property type="protein sequence ID" value="PZX29506.1"/>
    <property type="molecule type" value="Genomic_DNA"/>
</dbReference>
<feature type="chain" id="PRO_5016160563" evidence="3">
    <location>
        <begin position="25"/>
        <end position="1132"/>
    </location>
</feature>
<organism evidence="5 6">
    <name type="scientific">Cupriavidus phytorum</name>
    <dbReference type="NCBI Taxonomy" id="3024399"/>
    <lineage>
        <taxon>Bacteria</taxon>
        <taxon>Pseudomonadati</taxon>
        <taxon>Pseudomonadota</taxon>
        <taxon>Betaproteobacteria</taxon>
        <taxon>Burkholderiales</taxon>
        <taxon>Burkholderiaceae</taxon>
        <taxon>Cupriavidus</taxon>
    </lineage>
</organism>
<evidence type="ECO:0000313" key="6">
    <source>
        <dbReference type="Proteomes" id="UP000249638"/>
    </source>
</evidence>
<comment type="caution">
    <text evidence="5">The sequence shown here is derived from an EMBL/GenBank/DDBJ whole genome shotgun (WGS) entry which is preliminary data.</text>
</comment>
<gene>
    <name evidence="5" type="ORF">C7416_104511</name>
</gene>